<dbReference type="EMBL" id="JACIED010000002">
    <property type="protein sequence ID" value="MBB4008030.1"/>
    <property type="molecule type" value="Genomic_DNA"/>
</dbReference>
<sequence length="201" mass="21874">MFYDTQGNAHGMAHDPFKAIVSPRPIGWIGSKGRDGTFNLAPYSFFNAISDRPKMVMFSSFGRKDSLRNVEETGCFTANFVSSDLGEAMNMSSAPADYGVSEFDLAGLTPVMAKLVDAPYVDEAYAVLECKVTDVISPKTLSGEPSENYVVFGEVVGIHIAESALRDGRFDVTLVQPLSRLGYLDYAAVTEVFQMVRPSKG</sequence>
<reference evidence="3 4" key="1">
    <citation type="submission" date="2016-09" db="EMBL/GenBank/DDBJ databases">
        <title>Rhizobium oryziradicis sp. nov., isolated from the root of rice.</title>
        <authorList>
            <person name="Zhao J."/>
            <person name="Zhang X."/>
        </authorList>
    </citation>
    <scope>NUCLEOTIDE SEQUENCE [LARGE SCALE GENOMIC DNA]</scope>
    <source>
        <strain evidence="3 4">14971</strain>
    </source>
</reference>
<dbReference type="SMART" id="SM00903">
    <property type="entry name" value="Flavin_Reduct"/>
    <property type="match status" value="1"/>
</dbReference>
<dbReference type="PANTHER" id="PTHR43812">
    <property type="entry name" value="BLR2425 PROTEIN"/>
    <property type="match status" value="1"/>
</dbReference>
<comment type="caution">
    <text evidence="3">The sequence shown here is derived from an EMBL/GenBank/DDBJ whole genome shotgun (WGS) entry which is preliminary data.</text>
</comment>
<dbReference type="InterPro" id="IPR012349">
    <property type="entry name" value="Split_barrel_FMN-bd"/>
</dbReference>
<dbReference type="GO" id="GO:0010181">
    <property type="term" value="F:FMN binding"/>
    <property type="evidence" value="ECO:0007669"/>
    <property type="project" value="InterPro"/>
</dbReference>
<dbReference type="PANTHER" id="PTHR43812:SF2">
    <property type="entry name" value="FLAVIN REDUCTASE LIKE DOMAIN-CONTAINING PROTEIN"/>
    <property type="match status" value="1"/>
</dbReference>
<evidence type="ECO:0000259" key="1">
    <source>
        <dbReference type="SMART" id="SM00903"/>
    </source>
</evidence>
<keyword evidence="4" id="KW-1185">Reference proteome</keyword>
<dbReference type="Gene3D" id="2.30.110.10">
    <property type="entry name" value="Electron Transport, Fmn-binding Protein, Chain A"/>
    <property type="match status" value="1"/>
</dbReference>
<organism evidence="3 4">
    <name type="scientific">Allorhizobium taibaishanense</name>
    <dbReference type="NCBI Taxonomy" id="887144"/>
    <lineage>
        <taxon>Bacteria</taxon>
        <taxon>Pseudomonadati</taxon>
        <taxon>Pseudomonadota</taxon>
        <taxon>Alphaproteobacteria</taxon>
        <taxon>Hyphomicrobiales</taxon>
        <taxon>Rhizobiaceae</taxon>
        <taxon>Rhizobium/Agrobacterium group</taxon>
        <taxon>Allorhizobium</taxon>
    </lineage>
</organism>
<dbReference type="AlphaFoldDB" id="A0A1Q9A1J3"/>
<proteinExistence type="predicted"/>
<dbReference type="EMBL" id="MKIN01000024">
    <property type="protein sequence ID" value="OLP48337.1"/>
    <property type="molecule type" value="Genomic_DNA"/>
</dbReference>
<evidence type="ECO:0000313" key="3">
    <source>
        <dbReference type="EMBL" id="OLP48337.1"/>
    </source>
</evidence>
<dbReference type="InterPro" id="IPR002563">
    <property type="entry name" value="Flavin_Rdtase-like_dom"/>
</dbReference>
<evidence type="ECO:0000313" key="2">
    <source>
        <dbReference type="EMBL" id="MBB4008030.1"/>
    </source>
</evidence>
<gene>
    <name evidence="3" type="ORF">BJF91_09445</name>
    <name evidence="2" type="ORF">GGQ71_002293</name>
</gene>
<accession>A0A1Q9A1J3</accession>
<evidence type="ECO:0000313" key="5">
    <source>
        <dbReference type="Proteomes" id="UP000544107"/>
    </source>
</evidence>
<dbReference type="STRING" id="887144.BJF91_09445"/>
<dbReference type="SUPFAM" id="SSF50475">
    <property type="entry name" value="FMN-binding split barrel"/>
    <property type="match status" value="1"/>
</dbReference>
<dbReference type="RefSeq" id="WP_075616391.1">
    <property type="nucleotide sequence ID" value="NZ_JACIED010000002.1"/>
</dbReference>
<evidence type="ECO:0000313" key="4">
    <source>
        <dbReference type="Proteomes" id="UP000185598"/>
    </source>
</evidence>
<dbReference type="Pfam" id="PF01613">
    <property type="entry name" value="Flavin_Reduct"/>
    <property type="match status" value="1"/>
</dbReference>
<dbReference type="OrthoDB" id="9783347at2"/>
<dbReference type="GO" id="GO:0016646">
    <property type="term" value="F:oxidoreductase activity, acting on the CH-NH group of donors, NAD or NADP as acceptor"/>
    <property type="evidence" value="ECO:0007669"/>
    <property type="project" value="UniProtKB-ARBA"/>
</dbReference>
<dbReference type="Proteomes" id="UP000185598">
    <property type="component" value="Unassembled WGS sequence"/>
</dbReference>
<dbReference type="Proteomes" id="UP000544107">
    <property type="component" value="Unassembled WGS sequence"/>
</dbReference>
<reference evidence="2 5" key="2">
    <citation type="submission" date="2020-08" db="EMBL/GenBank/DDBJ databases">
        <title>Genomic Encyclopedia of Type Strains, Phase IV (KMG-IV): sequencing the most valuable type-strain genomes for metagenomic binning, comparative biology and taxonomic classification.</title>
        <authorList>
            <person name="Goeker M."/>
        </authorList>
    </citation>
    <scope>NUCLEOTIDE SEQUENCE [LARGE SCALE GENOMIC DNA]</scope>
    <source>
        <strain evidence="2 5">DSM 100021</strain>
    </source>
</reference>
<name>A0A1Q9A1J3_9HYPH</name>
<feature type="domain" description="Flavin reductase like" evidence="1">
    <location>
        <begin position="21"/>
        <end position="172"/>
    </location>
</feature>
<protein>
    <submittedName>
        <fullName evidence="2 3">Flavin reductase</fullName>
    </submittedName>
</protein>